<dbReference type="Proteomes" id="UP000662873">
    <property type="component" value="Chromosome"/>
</dbReference>
<dbReference type="Pfam" id="PF07589">
    <property type="entry name" value="PEP-CTERM"/>
    <property type="match status" value="1"/>
</dbReference>
<accession>A0A809RVK5</accession>
<name>A0A809RVK5_9BACT</name>
<reference evidence="3" key="1">
    <citation type="journal article" name="DNA Res.">
        <title>The physiological potential of anammox bacteria as revealed by their core genome structure.</title>
        <authorList>
            <person name="Okubo T."/>
            <person name="Toyoda A."/>
            <person name="Fukuhara K."/>
            <person name="Uchiyama I."/>
            <person name="Harigaya Y."/>
            <person name="Kuroiwa M."/>
            <person name="Suzuki T."/>
            <person name="Murakami Y."/>
            <person name="Suwa Y."/>
            <person name="Takami H."/>
        </authorList>
    </citation>
    <scope>NUCLEOTIDE SEQUENCE</scope>
    <source>
        <strain evidence="3">317325-2</strain>
    </source>
</reference>
<protein>
    <recommendedName>
        <fullName evidence="2">Ice-binding protein C-terminal domain-containing protein</fullName>
    </recommendedName>
</protein>
<proteinExistence type="predicted"/>
<organism evidence="3 4">
    <name type="scientific">Candidatus Nitrosymbiomonas proteolyticus</name>
    <dbReference type="NCBI Taxonomy" id="2608984"/>
    <lineage>
        <taxon>Bacteria</taxon>
        <taxon>Bacillati</taxon>
        <taxon>Armatimonadota</taxon>
        <taxon>Armatimonadota incertae sedis</taxon>
        <taxon>Candidatus Nitrosymbiomonas</taxon>
    </lineage>
</organism>
<evidence type="ECO:0000313" key="4">
    <source>
        <dbReference type="Proteomes" id="UP000662873"/>
    </source>
</evidence>
<dbReference type="AlphaFoldDB" id="A0A809RVK5"/>
<dbReference type="Gene3D" id="2.60.120.380">
    <property type="match status" value="1"/>
</dbReference>
<dbReference type="NCBIfam" id="TIGR03382">
    <property type="entry name" value="GC_trans_RRR"/>
    <property type="match status" value="1"/>
</dbReference>
<dbReference type="NCBIfam" id="TIGR02595">
    <property type="entry name" value="PEP_CTERM"/>
    <property type="match status" value="1"/>
</dbReference>
<evidence type="ECO:0000256" key="1">
    <source>
        <dbReference type="SAM" id="SignalP"/>
    </source>
</evidence>
<dbReference type="KEGG" id="npy:NPRO_14570"/>
<feature type="chain" id="PRO_5035186787" description="Ice-binding protein C-terminal domain-containing protein" evidence="1">
    <location>
        <begin position="19"/>
        <end position="214"/>
    </location>
</feature>
<dbReference type="InterPro" id="IPR013424">
    <property type="entry name" value="Ice-binding_C"/>
</dbReference>
<feature type="domain" description="Ice-binding protein C-terminal" evidence="2">
    <location>
        <begin position="191"/>
        <end position="213"/>
    </location>
</feature>
<evidence type="ECO:0000313" key="3">
    <source>
        <dbReference type="EMBL" id="BBO23862.1"/>
    </source>
</evidence>
<dbReference type="InterPro" id="IPR017756">
    <property type="entry name" value="TM_Gly-Cys-Arg_CS"/>
</dbReference>
<dbReference type="NCBIfam" id="NF038127">
    <property type="entry name" value="FDP_fam"/>
    <property type="match status" value="1"/>
</dbReference>
<dbReference type="EMBL" id="AP021858">
    <property type="protein sequence ID" value="BBO23862.1"/>
    <property type="molecule type" value="Genomic_DNA"/>
</dbReference>
<sequence length="214" mass="22151">MKKLVLMGLAASLGVAQAQLWTEVGDAGDLPGTAQITVGSGTLDFISGFIGNNAAADGNDKDMYCIFVYDHTSFSASTVGGTTLDTQLFLFDSGGFGVTFNDDDPAATGLQSVITGAFLPGPGYYYLAISRYDRDPVDATGAELWLDTPYNVERAPDGPGAGGPIFDWNGTAASTLTGAYRISLTGASYCAVPEPATLAALGLGLAAVVRRRKK</sequence>
<evidence type="ECO:0000259" key="2">
    <source>
        <dbReference type="Pfam" id="PF07589"/>
    </source>
</evidence>
<keyword evidence="1" id="KW-0732">Signal</keyword>
<feature type="signal peptide" evidence="1">
    <location>
        <begin position="1"/>
        <end position="18"/>
    </location>
</feature>
<gene>
    <name evidence="3" type="ORF">NPRO_14570</name>
</gene>